<sequence>MYRYLSSIGFRNYKSKKSYSKLLDSAILEPTQKMISNFGEDILKVELIKEVGERIGFLIRGELDEFDETIIDLVIPYFKGKYILDTNEVDIEKINEKDEYYVSCEENYSGMPLSFYLQNVTEYLSVENKKDIFIEGISLSGYSEEANVLLPIEKDEIEEVLEEEEEKFRIELMKAARNGDEEAIDLLALEEEEIAYIIEERLKNEDVLSIVEGYFMPYGLKGDEYSVLATIKEVKEVKNGITGEDVFLLSLKCLGLSFEVCINKEHLTGYPEQGRRFKGIIWLQGNVIFTR</sequence>
<gene>
    <name evidence="1" type="ORF">EDC19_2822</name>
</gene>
<dbReference type="Pfam" id="PF12997">
    <property type="entry name" value="DUF3881"/>
    <property type="match status" value="1"/>
</dbReference>
<dbReference type="EMBL" id="SMGQ01000019">
    <property type="protein sequence ID" value="TCK86768.1"/>
    <property type="molecule type" value="Genomic_DNA"/>
</dbReference>
<keyword evidence="2" id="KW-1185">Reference proteome</keyword>
<name>A0A4R1M3T3_9FIRM</name>
<evidence type="ECO:0000313" key="1">
    <source>
        <dbReference type="EMBL" id="TCK86768.1"/>
    </source>
</evidence>
<dbReference type="Proteomes" id="UP000294545">
    <property type="component" value="Unassembled WGS sequence"/>
</dbReference>
<accession>A0A4R1M3T3</accession>
<evidence type="ECO:0000313" key="2">
    <source>
        <dbReference type="Proteomes" id="UP000294545"/>
    </source>
</evidence>
<proteinExistence type="predicted"/>
<dbReference type="AlphaFoldDB" id="A0A4R1M3T3"/>
<dbReference type="RefSeq" id="WP_132283475.1">
    <property type="nucleotide sequence ID" value="NZ_SMGQ01000019.1"/>
</dbReference>
<dbReference type="InterPro" id="IPR024541">
    <property type="entry name" value="DUF3881"/>
</dbReference>
<reference evidence="1 2" key="1">
    <citation type="submission" date="2019-03" db="EMBL/GenBank/DDBJ databases">
        <title>Genomic Encyclopedia of Type Strains, Phase IV (KMG-IV): sequencing the most valuable type-strain genomes for metagenomic binning, comparative biology and taxonomic classification.</title>
        <authorList>
            <person name="Goeker M."/>
        </authorList>
    </citation>
    <scope>NUCLEOTIDE SEQUENCE [LARGE SCALE GENOMIC DNA]</scope>
    <source>
        <strain evidence="1 2">DSM 24176</strain>
    </source>
</reference>
<dbReference type="OrthoDB" id="9774037at2"/>
<organism evidence="1 2">
    <name type="scientific">Natranaerovirga hydrolytica</name>
    <dbReference type="NCBI Taxonomy" id="680378"/>
    <lineage>
        <taxon>Bacteria</taxon>
        <taxon>Bacillati</taxon>
        <taxon>Bacillota</taxon>
        <taxon>Clostridia</taxon>
        <taxon>Lachnospirales</taxon>
        <taxon>Natranaerovirgaceae</taxon>
        <taxon>Natranaerovirga</taxon>
    </lineage>
</organism>
<comment type="caution">
    <text evidence="1">The sequence shown here is derived from an EMBL/GenBank/DDBJ whole genome shotgun (WGS) entry which is preliminary data.</text>
</comment>
<protein>
    <submittedName>
        <fullName evidence="1">Uncharacterized protein DUF3881</fullName>
    </submittedName>
</protein>